<evidence type="ECO:0000313" key="2">
    <source>
        <dbReference type="Proteomes" id="UP001054837"/>
    </source>
</evidence>
<proteinExistence type="predicted"/>
<gene>
    <name evidence="1" type="ORF">CDAR_250231</name>
</gene>
<reference evidence="1 2" key="1">
    <citation type="submission" date="2021-06" db="EMBL/GenBank/DDBJ databases">
        <title>Caerostris darwini draft genome.</title>
        <authorList>
            <person name="Kono N."/>
            <person name="Arakawa K."/>
        </authorList>
    </citation>
    <scope>NUCLEOTIDE SEQUENCE [LARGE SCALE GENOMIC DNA]</scope>
</reference>
<name>A0AAV4QFZ4_9ARAC</name>
<keyword evidence="2" id="KW-1185">Reference proteome</keyword>
<dbReference type="Proteomes" id="UP001054837">
    <property type="component" value="Unassembled WGS sequence"/>
</dbReference>
<evidence type="ECO:0000313" key="1">
    <source>
        <dbReference type="EMBL" id="GIY08212.1"/>
    </source>
</evidence>
<accession>A0AAV4QFZ4</accession>
<dbReference type="AlphaFoldDB" id="A0AAV4QFZ4"/>
<dbReference type="EMBL" id="BPLQ01004466">
    <property type="protein sequence ID" value="GIY08212.1"/>
    <property type="molecule type" value="Genomic_DNA"/>
</dbReference>
<sequence>MVNSPRNGTRQFTLLIGAPSTDVSNYTRIEFIGGTKELNFISVSSDDDILRAAISRKGNFNPTFFISRCGSGRVGVGRGYGASFLPSPSPHRRRY</sequence>
<comment type="caution">
    <text evidence="1">The sequence shown here is derived from an EMBL/GenBank/DDBJ whole genome shotgun (WGS) entry which is preliminary data.</text>
</comment>
<protein>
    <submittedName>
        <fullName evidence="1">Uncharacterized protein</fullName>
    </submittedName>
</protein>
<organism evidence="1 2">
    <name type="scientific">Caerostris darwini</name>
    <dbReference type="NCBI Taxonomy" id="1538125"/>
    <lineage>
        <taxon>Eukaryota</taxon>
        <taxon>Metazoa</taxon>
        <taxon>Ecdysozoa</taxon>
        <taxon>Arthropoda</taxon>
        <taxon>Chelicerata</taxon>
        <taxon>Arachnida</taxon>
        <taxon>Araneae</taxon>
        <taxon>Araneomorphae</taxon>
        <taxon>Entelegynae</taxon>
        <taxon>Araneoidea</taxon>
        <taxon>Araneidae</taxon>
        <taxon>Caerostris</taxon>
    </lineage>
</organism>